<dbReference type="Gene3D" id="2.120.10.30">
    <property type="entry name" value="TolB, C-terminal domain"/>
    <property type="match status" value="2"/>
</dbReference>
<comment type="caution">
    <text evidence="4">The sequence shown here is derived from an EMBL/GenBank/DDBJ whole genome shotgun (WGS) entry which is preliminary data.</text>
</comment>
<evidence type="ECO:0000313" key="5">
    <source>
        <dbReference type="Proteomes" id="UP001168990"/>
    </source>
</evidence>
<accession>A0AA39F032</accession>
<dbReference type="Proteomes" id="UP001168990">
    <property type="component" value="Unassembled WGS sequence"/>
</dbReference>
<dbReference type="PANTHER" id="PTHR46388:SF2">
    <property type="entry name" value="NHL REPEAT-CONTAINING PROTEIN 2"/>
    <property type="match status" value="1"/>
</dbReference>
<dbReference type="InterPro" id="IPR036249">
    <property type="entry name" value="Thioredoxin-like_sf"/>
</dbReference>
<dbReference type="SUPFAM" id="SSF52833">
    <property type="entry name" value="Thioredoxin-like"/>
    <property type="match status" value="1"/>
</dbReference>
<organism evidence="4 5">
    <name type="scientific">Microctonus aethiopoides</name>
    <dbReference type="NCBI Taxonomy" id="144406"/>
    <lineage>
        <taxon>Eukaryota</taxon>
        <taxon>Metazoa</taxon>
        <taxon>Ecdysozoa</taxon>
        <taxon>Arthropoda</taxon>
        <taxon>Hexapoda</taxon>
        <taxon>Insecta</taxon>
        <taxon>Pterygota</taxon>
        <taxon>Neoptera</taxon>
        <taxon>Endopterygota</taxon>
        <taxon>Hymenoptera</taxon>
        <taxon>Apocrita</taxon>
        <taxon>Ichneumonoidea</taxon>
        <taxon>Braconidae</taxon>
        <taxon>Euphorinae</taxon>
        <taxon>Microctonus</taxon>
    </lineage>
</organism>
<evidence type="ECO:0000313" key="4">
    <source>
        <dbReference type="EMBL" id="KAK0157468.1"/>
    </source>
</evidence>
<evidence type="ECO:0000256" key="1">
    <source>
        <dbReference type="ARBA" id="ARBA00022737"/>
    </source>
</evidence>
<name>A0AA39F032_9HYME</name>
<protein>
    <recommendedName>
        <fullName evidence="3">Thioredoxin-like fold domain-containing protein</fullName>
    </recommendedName>
</protein>
<dbReference type="EMBL" id="JAQQBS010001425">
    <property type="protein sequence ID" value="KAK0157468.1"/>
    <property type="molecule type" value="Genomic_DNA"/>
</dbReference>
<dbReference type="Gene3D" id="3.40.30.10">
    <property type="entry name" value="Glutaredoxin"/>
    <property type="match status" value="1"/>
</dbReference>
<dbReference type="AlphaFoldDB" id="A0AA39F032"/>
<reference evidence="4" key="1">
    <citation type="journal article" date="2023" name="bioRxiv">
        <title>Scaffold-level genome assemblies of two parasitoid biocontrol wasps reveal the parthenogenesis mechanism and an associated novel virus.</title>
        <authorList>
            <person name="Inwood S."/>
            <person name="Skelly J."/>
            <person name="Guhlin J."/>
            <person name="Harrop T."/>
            <person name="Goldson S."/>
            <person name="Dearden P."/>
        </authorList>
    </citation>
    <scope>NUCLEOTIDE SEQUENCE</scope>
    <source>
        <strain evidence="4">Irish</strain>
        <tissue evidence="4">Whole body</tissue>
    </source>
</reference>
<dbReference type="Pfam" id="PF13905">
    <property type="entry name" value="Thioredoxin_8"/>
    <property type="match status" value="1"/>
</dbReference>
<dbReference type="InterPro" id="IPR001258">
    <property type="entry name" value="NHL_repeat"/>
</dbReference>
<dbReference type="CDD" id="cd14951">
    <property type="entry name" value="NHL-2_like"/>
    <property type="match status" value="1"/>
</dbReference>
<sequence>MCGQENKKMTIQDTVEVLTNECIQLRQELRTIKNISEKEKIVLKHIKCYSEINNHINDFPKGLEWFNVPDGLSVTQDLAGKIVVLDFFTYCCINCMHILPDLCALEAKYSIQDGLIVIGVHSAKFSNEKDSGRILSAIQRYNIAHPVINDDKLSMWRDLGVNCWPTLIILGPKGQPLFVLMGEGHRDELLIYTKVAINYFKSLKQISNHNIPLSPAHHLLPVHKNVLRFPSKIQTFFNENGEKIVISDTGNNRIVVMKLGGFVEHIIGGHSSGFKDGGFDEARFNAPQGVCILNNSIYIADTENHAIRLIDLEKKIVTTVVGTGSQGHDYVGGKFGKEQAISSPWDVAIYHHNQNEGTVPIVLIAMAGTHQIWALFLEDTIWWKKKEYKAGICAAIVGNGREENRNNAYPHAASLAQPSGLAVAQELQSVFFADSESSSIRKVHLEDGKVTGVAGGDRNPADLHKFGDIDGVKYSAKLQHPLGVAWDSSKKIIYVADTYNHKIKIVDVAGKCETLCGGGNPTKFHTFDEPSGLAVLPKTNALLIADTNNHCIKMLDRNDGSIKTISIEFPDSTSYKAEKVFNFDTELSNKNAKLKIFLAIEFDSDLKLSPDAPQSWIINSLPDTWSAKSSTDVIGSPIILTVPEENSQSKILIRLNLITCKTDQCIPKKVDVVFNVKRNSAAPNAVEESKQLKIN</sequence>
<evidence type="ECO:0000256" key="2">
    <source>
        <dbReference type="PROSITE-ProRule" id="PRU00504"/>
    </source>
</evidence>
<proteinExistence type="predicted"/>
<gene>
    <name evidence="4" type="ORF">PV328_011210</name>
</gene>
<dbReference type="Pfam" id="PF01436">
    <property type="entry name" value="NHL"/>
    <property type="match status" value="2"/>
</dbReference>
<feature type="domain" description="Thioredoxin-like fold" evidence="3">
    <location>
        <begin position="80"/>
        <end position="175"/>
    </location>
</feature>
<evidence type="ECO:0000259" key="3">
    <source>
        <dbReference type="Pfam" id="PF13905"/>
    </source>
</evidence>
<dbReference type="PANTHER" id="PTHR46388">
    <property type="entry name" value="NHL REPEAT-CONTAINING PROTEIN 2"/>
    <property type="match status" value="1"/>
</dbReference>
<keyword evidence="1" id="KW-0677">Repeat</keyword>
<dbReference type="InterPro" id="IPR011042">
    <property type="entry name" value="6-blade_b-propeller_TolB-like"/>
</dbReference>
<dbReference type="InterPro" id="IPR012336">
    <property type="entry name" value="Thioredoxin-like_fold"/>
</dbReference>
<dbReference type="PROSITE" id="PS51125">
    <property type="entry name" value="NHL"/>
    <property type="match status" value="1"/>
</dbReference>
<reference evidence="4" key="2">
    <citation type="submission" date="2023-03" db="EMBL/GenBank/DDBJ databases">
        <authorList>
            <person name="Inwood S.N."/>
            <person name="Skelly J.G."/>
            <person name="Guhlin J."/>
            <person name="Harrop T.W.R."/>
            <person name="Goldson S.G."/>
            <person name="Dearden P.K."/>
        </authorList>
    </citation>
    <scope>NUCLEOTIDE SEQUENCE</scope>
    <source>
        <strain evidence="4">Irish</strain>
        <tissue evidence="4">Whole body</tissue>
    </source>
</reference>
<dbReference type="SUPFAM" id="SSF101898">
    <property type="entry name" value="NHL repeat"/>
    <property type="match status" value="1"/>
</dbReference>
<keyword evidence="5" id="KW-1185">Reference proteome</keyword>
<dbReference type="InterPro" id="IPR045302">
    <property type="entry name" value="NHL2_NHL_rpt_dom"/>
</dbReference>
<feature type="repeat" description="NHL" evidence="2">
    <location>
        <begin position="518"/>
        <end position="558"/>
    </location>
</feature>